<dbReference type="InterPro" id="IPR000182">
    <property type="entry name" value="GNAT_dom"/>
</dbReference>
<dbReference type="PANTHER" id="PTHR43877:SF5">
    <property type="entry name" value="BLL8307 PROTEIN"/>
    <property type="match status" value="1"/>
</dbReference>
<evidence type="ECO:0000259" key="3">
    <source>
        <dbReference type="PROSITE" id="PS51186"/>
    </source>
</evidence>
<organism evidence="4 5">
    <name type="scientific">Sutcliffiella horikoshii</name>
    <dbReference type="NCBI Taxonomy" id="79883"/>
    <lineage>
        <taxon>Bacteria</taxon>
        <taxon>Bacillati</taxon>
        <taxon>Bacillota</taxon>
        <taxon>Bacilli</taxon>
        <taxon>Bacillales</taxon>
        <taxon>Bacillaceae</taxon>
        <taxon>Sutcliffiella</taxon>
    </lineage>
</organism>
<dbReference type="AlphaFoldDB" id="A0A5D4SZY7"/>
<proteinExistence type="predicted"/>
<dbReference type="Gene3D" id="3.40.630.30">
    <property type="match status" value="1"/>
</dbReference>
<keyword evidence="1 4" id="KW-0808">Transferase</keyword>
<dbReference type="SUPFAM" id="SSF55729">
    <property type="entry name" value="Acyl-CoA N-acyltransferases (Nat)"/>
    <property type="match status" value="1"/>
</dbReference>
<dbReference type="InterPro" id="IPR016181">
    <property type="entry name" value="Acyl_CoA_acyltransferase"/>
</dbReference>
<comment type="caution">
    <text evidence="4">The sequence shown here is derived from an EMBL/GenBank/DDBJ whole genome shotgun (WGS) entry which is preliminary data.</text>
</comment>
<dbReference type="RefSeq" id="WP_148988245.1">
    <property type="nucleotide sequence ID" value="NZ_VTEV01000004.1"/>
</dbReference>
<dbReference type="OrthoDB" id="9803233at2"/>
<evidence type="ECO:0000313" key="5">
    <source>
        <dbReference type="Proteomes" id="UP000322524"/>
    </source>
</evidence>
<name>A0A5D4SZY7_9BACI</name>
<gene>
    <name evidence="4" type="ORF">FZC76_11055</name>
</gene>
<accession>A0A5D4SZY7</accession>
<evidence type="ECO:0000256" key="1">
    <source>
        <dbReference type="ARBA" id="ARBA00022679"/>
    </source>
</evidence>
<protein>
    <submittedName>
        <fullName evidence="4">GNAT family N-acetyltransferase</fullName>
    </submittedName>
</protein>
<dbReference type="GO" id="GO:0016747">
    <property type="term" value="F:acyltransferase activity, transferring groups other than amino-acyl groups"/>
    <property type="evidence" value="ECO:0007669"/>
    <property type="project" value="InterPro"/>
</dbReference>
<evidence type="ECO:0000313" key="4">
    <source>
        <dbReference type="EMBL" id="TYS68271.1"/>
    </source>
</evidence>
<dbReference type="PROSITE" id="PS51186">
    <property type="entry name" value="GNAT"/>
    <property type="match status" value="1"/>
</dbReference>
<dbReference type="PANTHER" id="PTHR43877">
    <property type="entry name" value="AMINOALKYLPHOSPHONATE N-ACETYLTRANSFERASE-RELATED-RELATED"/>
    <property type="match status" value="1"/>
</dbReference>
<sequence length="151" mass="17251">MKIKIDDVTHPAVIAFVEEHMRNLNLLSPPESNHYLDLDALRKPDVTFWSVWDGEEVIGCGALKELDAMSGEVKSMRTSSSHLRKGIGGQILQSIIDKANERGYQNLYLETGSMEAFYPAQKLYKSYGFEFCEPFADYVEDPNCVFMRYKL</sequence>
<dbReference type="Proteomes" id="UP000322524">
    <property type="component" value="Unassembled WGS sequence"/>
</dbReference>
<dbReference type="InterPro" id="IPR050832">
    <property type="entry name" value="Bact_Acetyltransf"/>
</dbReference>
<dbReference type="STRING" id="79883.GCA_001636495_02338"/>
<dbReference type="CDD" id="cd04301">
    <property type="entry name" value="NAT_SF"/>
    <property type="match status" value="1"/>
</dbReference>
<dbReference type="EMBL" id="VTEV01000004">
    <property type="protein sequence ID" value="TYS68271.1"/>
    <property type="molecule type" value="Genomic_DNA"/>
</dbReference>
<reference evidence="4 5" key="1">
    <citation type="submission" date="2019-08" db="EMBL/GenBank/DDBJ databases">
        <title>Bacillus genomes from the desert of Cuatro Cienegas, Coahuila.</title>
        <authorList>
            <person name="Olmedo-Alvarez G."/>
        </authorList>
    </citation>
    <scope>NUCLEOTIDE SEQUENCE [LARGE SCALE GENOMIC DNA]</scope>
    <source>
        <strain evidence="4 5">CH28_1T</strain>
    </source>
</reference>
<evidence type="ECO:0000256" key="2">
    <source>
        <dbReference type="ARBA" id="ARBA00023315"/>
    </source>
</evidence>
<dbReference type="Pfam" id="PF00583">
    <property type="entry name" value="Acetyltransf_1"/>
    <property type="match status" value="1"/>
</dbReference>
<keyword evidence="2" id="KW-0012">Acyltransferase</keyword>
<feature type="domain" description="N-acetyltransferase" evidence="3">
    <location>
        <begin position="3"/>
        <end position="151"/>
    </location>
</feature>